<dbReference type="Proteomes" id="UP000737391">
    <property type="component" value="Unassembled WGS sequence"/>
</dbReference>
<keyword evidence="4" id="KW-0472">Membrane</keyword>
<comment type="pathway">
    <text evidence="1">Mycotoxin biosynthesis.</text>
</comment>
<gene>
    <name evidence="5" type="ORF">FAGAP_6307</name>
</gene>
<dbReference type="PANTHER" id="PTHR33365">
    <property type="entry name" value="YALI0B05434P"/>
    <property type="match status" value="1"/>
</dbReference>
<sequence>MGSNKPLLEDHSLEDGDNDSDGLLGQTRSERNPFFDSRRHWAILSANVFVLLLNIGILLMISAPPSWKPGDDKGLRLPHSEWIKPALQMELRSFDDKFGNHGSFRGPPRPELDNAWAEILRNYTVRIPQPGWRNATSPKRILTEFQDHRGGIMGTFSFLHNIHCIKEIREFMLPEYYPETATRYKPTVEEPIPVHIAFASQSYVTLTCRS</sequence>
<dbReference type="InterPro" id="IPR021765">
    <property type="entry name" value="UstYa-like"/>
</dbReference>
<keyword evidence="4" id="KW-1133">Transmembrane helix</keyword>
<dbReference type="Pfam" id="PF11807">
    <property type="entry name" value="UstYa"/>
    <property type="match status" value="1"/>
</dbReference>
<evidence type="ECO:0000256" key="4">
    <source>
        <dbReference type="SAM" id="Phobius"/>
    </source>
</evidence>
<dbReference type="OrthoDB" id="5101832at2759"/>
<comment type="caution">
    <text evidence="5">The sequence shown here is derived from an EMBL/GenBank/DDBJ whole genome shotgun (WGS) entry which is preliminary data.</text>
</comment>
<name>A0A9P5BF76_9HYPO</name>
<proteinExistence type="inferred from homology"/>
<comment type="similarity">
    <text evidence="2">Belongs to the ustYa family.</text>
</comment>
<accession>A0A9P5BF76</accession>
<dbReference type="PANTHER" id="PTHR33365:SF4">
    <property type="entry name" value="CYCLOCHLOROTINE BIOSYNTHESIS PROTEIN O"/>
    <property type="match status" value="1"/>
</dbReference>
<evidence type="ECO:0000256" key="3">
    <source>
        <dbReference type="SAM" id="MobiDB-lite"/>
    </source>
</evidence>
<feature type="region of interest" description="Disordered" evidence="3">
    <location>
        <begin position="1"/>
        <end position="25"/>
    </location>
</feature>
<evidence type="ECO:0000256" key="2">
    <source>
        <dbReference type="ARBA" id="ARBA00035112"/>
    </source>
</evidence>
<protein>
    <submittedName>
        <fullName evidence="5">Uncharacterized protein</fullName>
    </submittedName>
</protein>
<evidence type="ECO:0000313" key="6">
    <source>
        <dbReference type="Proteomes" id="UP000737391"/>
    </source>
</evidence>
<keyword evidence="4" id="KW-0812">Transmembrane</keyword>
<organism evidence="5 6">
    <name type="scientific">Fusarium agapanthi</name>
    <dbReference type="NCBI Taxonomy" id="1803897"/>
    <lineage>
        <taxon>Eukaryota</taxon>
        <taxon>Fungi</taxon>
        <taxon>Dikarya</taxon>
        <taxon>Ascomycota</taxon>
        <taxon>Pezizomycotina</taxon>
        <taxon>Sordariomycetes</taxon>
        <taxon>Hypocreomycetidae</taxon>
        <taxon>Hypocreales</taxon>
        <taxon>Nectriaceae</taxon>
        <taxon>Fusarium</taxon>
        <taxon>Fusarium fujikuroi species complex</taxon>
    </lineage>
</organism>
<feature type="transmembrane region" description="Helical" evidence="4">
    <location>
        <begin position="41"/>
        <end position="61"/>
    </location>
</feature>
<keyword evidence="6" id="KW-1185">Reference proteome</keyword>
<dbReference type="GO" id="GO:0043386">
    <property type="term" value="P:mycotoxin biosynthetic process"/>
    <property type="evidence" value="ECO:0007669"/>
    <property type="project" value="InterPro"/>
</dbReference>
<dbReference type="EMBL" id="LUFC02000424">
    <property type="protein sequence ID" value="KAF4497521.1"/>
    <property type="molecule type" value="Genomic_DNA"/>
</dbReference>
<reference evidence="5" key="1">
    <citation type="submission" date="2020-01" db="EMBL/GenBank/DDBJ databases">
        <title>Identification and distribution of gene clusters putatively required for synthesis of sphingolipid metabolism inhibitors in phylogenetically diverse species of the filamentous fungus Fusarium.</title>
        <authorList>
            <person name="Kim H.-S."/>
            <person name="Busman M."/>
            <person name="Brown D.W."/>
            <person name="Divon H."/>
            <person name="Uhlig S."/>
            <person name="Proctor R.H."/>
        </authorList>
    </citation>
    <scope>NUCLEOTIDE SEQUENCE</scope>
    <source>
        <strain evidence="5">NRRL 31653</strain>
    </source>
</reference>
<evidence type="ECO:0000313" key="5">
    <source>
        <dbReference type="EMBL" id="KAF4497521.1"/>
    </source>
</evidence>
<evidence type="ECO:0000256" key="1">
    <source>
        <dbReference type="ARBA" id="ARBA00004685"/>
    </source>
</evidence>
<dbReference type="AlphaFoldDB" id="A0A9P5BF76"/>